<evidence type="ECO:0000256" key="1">
    <source>
        <dbReference type="SAM" id="Phobius"/>
    </source>
</evidence>
<dbReference type="RefSeq" id="WP_068485065.1">
    <property type="nucleotide sequence ID" value="NZ_CP018760.1"/>
</dbReference>
<keyword evidence="3" id="KW-1185">Reference proteome</keyword>
<organism evidence="2 3">
    <name type="scientific">Maribacter hydrothermalis</name>
    <dbReference type="NCBI Taxonomy" id="1836467"/>
    <lineage>
        <taxon>Bacteria</taxon>
        <taxon>Pseudomonadati</taxon>
        <taxon>Bacteroidota</taxon>
        <taxon>Flavobacteriia</taxon>
        <taxon>Flavobacteriales</taxon>
        <taxon>Flavobacteriaceae</taxon>
        <taxon>Maribacter</taxon>
    </lineage>
</organism>
<keyword evidence="1" id="KW-0472">Membrane</keyword>
<dbReference type="STRING" id="1836467.BTR34_03200"/>
<evidence type="ECO:0000313" key="3">
    <source>
        <dbReference type="Proteomes" id="UP000092164"/>
    </source>
</evidence>
<accession>A0A1B7Z720</accession>
<gene>
    <name evidence="2" type="ORF">A9200_17710</name>
</gene>
<dbReference type="OrthoDB" id="582675at2"/>
<protein>
    <submittedName>
        <fullName evidence="2">Uncharacterized protein</fullName>
    </submittedName>
</protein>
<sequence>MRVFQETQRFTQWWLQLINLTIVGLLFYGFYKWFYLGESMGNITADDSDNQIIFTLIIVLCLPLIYMFKLKTTIDEVGIHYQFTPINLSKKTIRWSELKNCYVRTYNPLKEFGGWGYRNSFGKSSAINVKGNIGIQLILMDGKKLLIGTQKENDAKIIIERYFKTNNE</sequence>
<dbReference type="AlphaFoldDB" id="A0A1B7Z720"/>
<dbReference type="Proteomes" id="UP000092164">
    <property type="component" value="Unassembled WGS sequence"/>
</dbReference>
<dbReference type="EMBL" id="LZFP01000013">
    <property type="protein sequence ID" value="OBR38508.1"/>
    <property type="molecule type" value="Genomic_DNA"/>
</dbReference>
<keyword evidence="1" id="KW-0812">Transmembrane</keyword>
<feature type="transmembrane region" description="Helical" evidence="1">
    <location>
        <begin position="51"/>
        <end position="68"/>
    </location>
</feature>
<reference evidence="3" key="1">
    <citation type="submission" date="2016-06" db="EMBL/GenBank/DDBJ databases">
        <authorList>
            <person name="Zhan P."/>
        </authorList>
    </citation>
    <scope>NUCLEOTIDE SEQUENCE [LARGE SCALE GENOMIC DNA]</scope>
    <source>
        <strain evidence="3">T28</strain>
    </source>
</reference>
<name>A0A1B7Z720_9FLAO</name>
<comment type="caution">
    <text evidence="2">The sequence shown here is derived from an EMBL/GenBank/DDBJ whole genome shotgun (WGS) entry which is preliminary data.</text>
</comment>
<evidence type="ECO:0000313" key="2">
    <source>
        <dbReference type="EMBL" id="OBR38508.1"/>
    </source>
</evidence>
<dbReference type="KEGG" id="mart:BTR34_03200"/>
<keyword evidence="1" id="KW-1133">Transmembrane helix</keyword>
<feature type="transmembrane region" description="Helical" evidence="1">
    <location>
        <begin position="12"/>
        <end position="31"/>
    </location>
</feature>
<proteinExistence type="predicted"/>